<dbReference type="SUPFAM" id="SSF53448">
    <property type="entry name" value="Nucleotide-diphospho-sugar transferases"/>
    <property type="match status" value="1"/>
</dbReference>
<comment type="caution">
    <text evidence="1">The sequence shown here is derived from an EMBL/GenBank/DDBJ whole genome shotgun (WGS) entry which is preliminary data.</text>
</comment>
<accession>A0A316HXW8</accession>
<evidence type="ECO:0000313" key="1">
    <source>
        <dbReference type="EMBL" id="PWK79882.1"/>
    </source>
</evidence>
<dbReference type="Gene3D" id="3.90.550.10">
    <property type="entry name" value="Spore Coat Polysaccharide Biosynthesis Protein SpsA, Chain A"/>
    <property type="match status" value="1"/>
</dbReference>
<dbReference type="Proteomes" id="UP000245678">
    <property type="component" value="Unassembled WGS sequence"/>
</dbReference>
<evidence type="ECO:0008006" key="3">
    <source>
        <dbReference type="Google" id="ProtNLM"/>
    </source>
</evidence>
<evidence type="ECO:0000313" key="2">
    <source>
        <dbReference type="Proteomes" id="UP000245678"/>
    </source>
</evidence>
<dbReference type="InterPro" id="IPR029044">
    <property type="entry name" value="Nucleotide-diphossugar_trans"/>
</dbReference>
<dbReference type="EMBL" id="QGHA01000001">
    <property type="protein sequence ID" value="PWK79882.1"/>
    <property type="molecule type" value="Genomic_DNA"/>
</dbReference>
<keyword evidence="2" id="KW-1185">Reference proteome</keyword>
<name>A0A316HXW8_9SPHI</name>
<proteinExistence type="predicted"/>
<protein>
    <recommendedName>
        <fullName evidence="3">Nucleotide-diphospho-sugar transferase</fullName>
    </recommendedName>
</protein>
<organism evidence="1 2">
    <name type="scientific">Mucilaginibacter oryzae</name>
    <dbReference type="NCBI Taxonomy" id="468058"/>
    <lineage>
        <taxon>Bacteria</taxon>
        <taxon>Pseudomonadati</taxon>
        <taxon>Bacteroidota</taxon>
        <taxon>Sphingobacteriia</taxon>
        <taxon>Sphingobacteriales</taxon>
        <taxon>Sphingobacteriaceae</taxon>
        <taxon>Mucilaginibacter</taxon>
    </lineage>
</organism>
<reference evidence="1 2" key="1">
    <citation type="submission" date="2018-05" db="EMBL/GenBank/DDBJ databases">
        <title>Genomic Encyclopedia of Archaeal and Bacterial Type Strains, Phase II (KMG-II): from individual species to whole genera.</title>
        <authorList>
            <person name="Goeker M."/>
        </authorList>
    </citation>
    <scope>NUCLEOTIDE SEQUENCE [LARGE SCALE GENOMIC DNA]</scope>
    <source>
        <strain evidence="1 2">DSM 19975</strain>
    </source>
</reference>
<dbReference type="RefSeq" id="WP_109605851.1">
    <property type="nucleotide sequence ID" value="NZ_QGHA01000001.1"/>
</dbReference>
<dbReference type="AlphaFoldDB" id="A0A316HXW8"/>
<sequence>MVETTTINNTTTASAETIVMMVSIGNRVHLSNFTYPRLAAWAASHGYSCMLVKKKIITDDRAPHFNKLIAHRLAPGFKRYIIIDDDLMLKAGSPPLPDFDESKVGLCEDPVQSNTPAPHVKWTANTGFIAAYHHSLHLLEQAYQNGEYPYNCWDDSGKGIWGPHDQAALNNILFQKNLVHQLDSRWNYQLVVDYYTNRGKGWYKWTQSRFYRLGFYISLFLPFSKNKKLLKQSYGLHMTMGLYPKFFSLIFK</sequence>
<gene>
    <name evidence="1" type="ORF">LX99_00342</name>
</gene>